<name>A0ACD5VRE3_AVESA</name>
<dbReference type="EnsemblPlants" id="AVESA.00010b.r2.3CG0475640.1">
    <property type="protein sequence ID" value="AVESA.00010b.r2.3CG0475640.1.CDS"/>
    <property type="gene ID" value="AVESA.00010b.r2.3CG0475640"/>
</dbReference>
<reference evidence="1" key="1">
    <citation type="submission" date="2021-05" db="EMBL/GenBank/DDBJ databases">
        <authorList>
            <person name="Scholz U."/>
            <person name="Mascher M."/>
            <person name="Fiebig A."/>
        </authorList>
    </citation>
    <scope>NUCLEOTIDE SEQUENCE [LARGE SCALE GENOMIC DNA]</scope>
</reference>
<proteinExistence type="predicted"/>
<sequence>MCSVLAPTTGVHVSPRVYPSLVNIKKAKHLNIGRFVITIIRKALNNDGDKEQVMPCMLYLMVKYVDSLQLQDMDVSDEGTRVAMWTNSMIKEAIKQDRATGHSAQHPYAQR</sequence>
<reference evidence="1" key="2">
    <citation type="submission" date="2025-09" db="UniProtKB">
        <authorList>
            <consortium name="EnsemblPlants"/>
        </authorList>
    </citation>
    <scope>IDENTIFICATION</scope>
</reference>
<dbReference type="Proteomes" id="UP001732700">
    <property type="component" value="Chromosome 3C"/>
</dbReference>
<organism evidence="1 2">
    <name type="scientific">Avena sativa</name>
    <name type="common">Oat</name>
    <dbReference type="NCBI Taxonomy" id="4498"/>
    <lineage>
        <taxon>Eukaryota</taxon>
        <taxon>Viridiplantae</taxon>
        <taxon>Streptophyta</taxon>
        <taxon>Embryophyta</taxon>
        <taxon>Tracheophyta</taxon>
        <taxon>Spermatophyta</taxon>
        <taxon>Magnoliopsida</taxon>
        <taxon>Liliopsida</taxon>
        <taxon>Poales</taxon>
        <taxon>Poaceae</taxon>
        <taxon>BOP clade</taxon>
        <taxon>Pooideae</taxon>
        <taxon>Poodae</taxon>
        <taxon>Poeae</taxon>
        <taxon>Poeae Chloroplast Group 1 (Aveneae type)</taxon>
        <taxon>Aveninae</taxon>
        <taxon>Avena</taxon>
    </lineage>
</organism>
<accession>A0ACD5VRE3</accession>
<protein>
    <submittedName>
        <fullName evidence="1">Uncharacterized protein</fullName>
    </submittedName>
</protein>
<keyword evidence="2" id="KW-1185">Reference proteome</keyword>
<evidence type="ECO:0000313" key="1">
    <source>
        <dbReference type="EnsemblPlants" id="AVESA.00010b.r2.3CG0475640.1.CDS"/>
    </source>
</evidence>
<evidence type="ECO:0000313" key="2">
    <source>
        <dbReference type="Proteomes" id="UP001732700"/>
    </source>
</evidence>